<evidence type="ECO:0000256" key="2">
    <source>
        <dbReference type="ARBA" id="ARBA00023235"/>
    </source>
</evidence>
<dbReference type="GO" id="GO:0120159">
    <property type="term" value="F:rRNA pseudouridine synthase activity"/>
    <property type="evidence" value="ECO:0007669"/>
    <property type="project" value="UniProtKB-ARBA"/>
</dbReference>
<dbReference type="Gene3D" id="3.30.2350.10">
    <property type="entry name" value="Pseudouridine synthase"/>
    <property type="match status" value="1"/>
</dbReference>
<dbReference type="SUPFAM" id="SSF55120">
    <property type="entry name" value="Pseudouridine synthase"/>
    <property type="match status" value="1"/>
</dbReference>
<comment type="similarity">
    <text evidence="1 5">Belongs to the pseudouridine synthase RluA family.</text>
</comment>
<dbReference type="InterPro" id="IPR036986">
    <property type="entry name" value="S4_RNA-bd_sf"/>
</dbReference>
<evidence type="ECO:0000313" key="7">
    <source>
        <dbReference type="EMBL" id="MBB5033218.1"/>
    </source>
</evidence>
<dbReference type="SUPFAM" id="SSF55174">
    <property type="entry name" value="Alpha-L RNA-binding motif"/>
    <property type="match status" value="1"/>
</dbReference>
<dbReference type="NCBIfam" id="TIGR00005">
    <property type="entry name" value="rluA_subfam"/>
    <property type="match status" value="1"/>
</dbReference>
<evidence type="ECO:0000313" key="8">
    <source>
        <dbReference type="Proteomes" id="UP000590740"/>
    </source>
</evidence>
<dbReference type="InterPro" id="IPR006224">
    <property type="entry name" value="PsdUridine_synth_RluA-like_CS"/>
</dbReference>
<dbReference type="InterPro" id="IPR020103">
    <property type="entry name" value="PsdUridine_synth_cat_dom_sf"/>
</dbReference>
<evidence type="ECO:0000256" key="1">
    <source>
        <dbReference type="ARBA" id="ARBA00010876"/>
    </source>
</evidence>
<dbReference type="Gene3D" id="3.10.290.10">
    <property type="entry name" value="RNA-binding S4 domain"/>
    <property type="match status" value="1"/>
</dbReference>
<evidence type="ECO:0000256" key="4">
    <source>
        <dbReference type="PROSITE-ProRule" id="PRU00182"/>
    </source>
</evidence>
<dbReference type="InterPro" id="IPR006145">
    <property type="entry name" value="PsdUridine_synth_RsuA/RluA"/>
</dbReference>
<dbReference type="CDD" id="cd00165">
    <property type="entry name" value="S4"/>
    <property type="match status" value="1"/>
</dbReference>
<protein>
    <recommendedName>
        <fullName evidence="5">Pseudouridine synthase</fullName>
        <ecNumber evidence="5">5.4.99.-</ecNumber>
    </recommendedName>
</protein>
<reference evidence="7 8" key="1">
    <citation type="submission" date="2020-08" db="EMBL/GenBank/DDBJ databases">
        <title>Genomic Encyclopedia of Type Strains, Phase IV (KMG-IV): sequencing the most valuable type-strain genomes for metagenomic binning, comparative biology and taxonomic classification.</title>
        <authorList>
            <person name="Goeker M."/>
        </authorList>
    </citation>
    <scope>NUCLEOTIDE SEQUENCE [LARGE SCALE GENOMIC DNA]</scope>
    <source>
        <strain evidence="7 8">DSM 12252</strain>
    </source>
</reference>
<dbReference type="EC" id="5.4.99.-" evidence="5"/>
<dbReference type="Pfam" id="PF00849">
    <property type="entry name" value="PseudoU_synth_2"/>
    <property type="match status" value="1"/>
</dbReference>
<keyword evidence="4" id="KW-0694">RNA-binding</keyword>
<dbReference type="PROSITE" id="PS01129">
    <property type="entry name" value="PSI_RLU"/>
    <property type="match status" value="1"/>
</dbReference>
<proteinExistence type="inferred from homology"/>
<dbReference type="RefSeq" id="WP_184340130.1">
    <property type="nucleotide sequence ID" value="NZ_JACHIG010000005.1"/>
</dbReference>
<dbReference type="PANTHER" id="PTHR21600:SF44">
    <property type="entry name" value="RIBOSOMAL LARGE SUBUNIT PSEUDOURIDINE SYNTHASE D"/>
    <property type="match status" value="1"/>
</dbReference>
<dbReference type="CDD" id="cd02869">
    <property type="entry name" value="PseudoU_synth_RluA_like"/>
    <property type="match status" value="1"/>
</dbReference>
<dbReference type="InterPro" id="IPR002942">
    <property type="entry name" value="S4_RNA-bd"/>
</dbReference>
<dbReference type="InterPro" id="IPR050188">
    <property type="entry name" value="RluA_PseudoU_synthase"/>
</dbReference>
<dbReference type="AlphaFoldDB" id="A0A7W7YBL7"/>
<organism evidence="7 8">
    <name type="scientific">Prosthecobacter vanneervenii</name>
    <dbReference type="NCBI Taxonomy" id="48466"/>
    <lineage>
        <taxon>Bacteria</taxon>
        <taxon>Pseudomonadati</taxon>
        <taxon>Verrucomicrobiota</taxon>
        <taxon>Verrucomicrobiia</taxon>
        <taxon>Verrucomicrobiales</taxon>
        <taxon>Verrucomicrobiaceae</taxon>
        <taxon>Prosthecobacter</taxon>
    </lineage>
</organism>
<dbReference type="SMART" id="SM00363">
    <property type="entry name" value="S4"/>
    <property type="match status" value="1"/>
</dbReference>
<dbReference type="InterPro" id="IPR006225">
    <property type="entry name" value="PsdUridine_synth_RluC/D"/>
</dbReference>
<dbReference type="Pfam" id="PF01479">
    <property type="entry name" value="S4"/>
    <property type="match status" value="1"/>
</dbReference>
<dbReference type="GO" id="GO:0003723">
    <property type="term" value="F:RNA binding"/>
    <property type="evidence" value="ECO:0007669"/>
    <property type="project" value="UniProtKB-KW"/>
</dbReference>
<keyword evidence="2 5" id="KW-0413">Isomerase</keyword>
<dbReference type="EMBL" id="JACHIG010000005">
    <property type="protein sequence ID" value="MBB5033218.1"/>
    <property type="molecule type" value="Genomic_DNA"/>
</dbReference>
<feature type="active site" evidence="3">
    <location>
        <position position="136"/>
    </location>
</feature>
<comment type="catalytic activity">
    <reaction evidence="5">
        <text>a uridine in RNA = a pseudouridine in RNA</text>
        <dbReference type="Rhea" id="RHEA:48348"/>
        <dbReference type="Rhea" id="RHEA-COMP:12068"/>
        <dbReference type="Rhea" id="RHEA-COMP:12069"/>
        <dbReference type="ChEBI" id="CHEBI:65314"/>
        <dbReference type="ChEBI" id="CHEBI:65315"/>
    </reaction>
</comment>
<sequence length="303" mass="33716">MDWTITETLDIGDRFDKHLARRLPEMSRSRLQDLIKEGHATLNGKAAKAGVALKSGDVVSITIPEVAEVEIKAQNIPLTILYEDADIVVLDKASGLVVHPAEGNPDGTLVNALLHHIEDLSGIGGEMRPGIVHRLDKDTSGCMVVAKNDTAHRRLTEAFSERRIAKIYLAVVNGVPKEEGGRIQNYIGRHAVDRKRMSILLDGAGKEAITEWKRLAVDQGCALIQCRLLTGRTHQIRVHMREALQCAILGDPIYAQPNKQRVRVPRLMLHAWKLSFNHPIHDQPMAFEAKVPAEFEPWMGKVE</sequence>
<dbReference type="PROSITE" id="PS50889">
    <property type="entry name" value="S4"/>
    <property type="match status" value="1"/>
</dbReference>
<comment type="function">
    <text evidence="5">Responsible for synthesis of pseudouridine from uracil.</text>
</comment>
<evidence type="ECO:0000259" key="6">
    <source>
        <dbReference type="SMART" id="SM00363"/>
    </source>
</evidence>
<feature type="domain" description="RNA-binding S4" evidence="6">
    <location>
        <begin position="13"/>
        <end position="77"/>
    </location>
</feature>
<name>A0A7W7YBL7_9BACT</name>
<accession>A0A7W7YBL7</accession>
<evidence type="ECO:0000256" key="3">
    <source>
        <dbReference type="PIRSR" id="PIRSR606225-1"/>
    </source>
</evidence>
<keyword evidence="8" id="KW-1185">Reference proteome</keyword>
<dbReference type="PANTHER" id="PTHR21600">
    <property type="entry name" value="MITOCHONDRIAL RNA PSEUDOURIDINE SYNTHASE"/>
    <property type="match status" value="1"/>
</dbReference>
<evidence type="ECO:0000256" key="5">
    <source>
        <dbReference type="RuleBase" id="RU362028"/>
    </source>
</evidence>
<comment type="caution">
    <text evidence="7">The sequence shown here is derived from an EMBL/GenBank/DDBJ whole genome shotgun (WGS) entry which is preliminary data.</text>
</comment>
<dbReference type="GO" id="GO:0000455">
    <property type="term" value="P:enzyme-directed rRNA pseudouridine synthesis"/>
    <property type="evidence" value="ECO:0007669"/>
    <property type="project" value="TreeGrafter"/>
</dbReference>
<dbReference type="Proteomes" id="UP000590740">
    <property type="component" value="Unassembled WGS sequence"/>
</dbReference>
<gene>
    <name evidence="7" type="ORF">HNQ65_002801</name>
</gene>